<sequence>MNNINEIKEQYNDILSNKIEKIEQLVEEKKISKALAVRLISFYIKKELLSNINTICKFNKTKEKQILFTYQSNTKNYFTI</sequence>
<evidence type="ECO:0000313" key="2">
    <source>
        <dbReference type="Proteomes" id="UP000034471"/>
    </source>
</evidence>
<proteinExistence type="predicted"/>
<name>A0A0G0JPG4_9BACT</name>
<dbReference type="Proteomes" id="UP000034471">
    <property type="component" value="Unassembled WGS sequence"/>
</dbReference>
<reference evidence="1 2" key="1">
    <citation type="journal article" date="2015" name="Nature">
        <title>rRNA introns, odd ribosomes, and small enigmatic genomes across a large radiation of phyla.</title>
        <authorList>
            <person name="Brown C.T."/>
            <person name="Hug L.A."/>
            <person name="Thomas B.C."/>
            <person name="Sharon I."/>
            <person name="Castelle C.J."/>
            <person name="Singh A."/>
            <person name="Wilkins M.J."/>
            <person name="Williams K.H."/>
            <person name="Banfield J.F."/>
        </authorList>
    </citation>
    <scope>NUCLEOTIDE SEQUENCE [LARGE SCALE GENOMIC DNA]</scope>
</reference>
<gene>
    <name evidence="1" type="ORF">US54_C0003G0022</name>
</gene>
<dbReference type="EMBL" id="LBTJ01000003">
    <property type="protein sequence ID" value="KKQ38794.1"/>
    <property type="molecule type" value="Genomic_DNA"/>
</dbReference>
<dbReference type="STRING" id="1618481.US54_C0003G0022"/>
<evidence type="ECO:0000313" key="1">
    <source>
        <dbReference type="EMBL" id="KKQ38794.1"/>
    </source>
</evidence>
<organism evidence="1 2">
    <name type="scientific">Candidatus Roizmanbacteria bacterium GW2011_GWA2_37_7</name>
    <dbReference type="NCBI Taxonomy" id="1618481"/>
    <lineage>
        <taxon>Bacteria</taxon>
        <taxon>Candidatus Roizmaniibacteriota</taxon>
    </lineage>
</organism>
<dbReference type="AlphaFoldDB" id="A0A0G0JPG4"/>
<protein>
    <submittedName>
        <fullName evidence="1">Uncharacterized protein</fullName>
    </submittedName>
</protein>
<accession>A0A0G0JPG4</accession>
<comment type="caution">
    <text evidence="1">The sequence shown here is derived from an EMBL/GenBank/DDBJ whole genome shotgun (WGS) entry which is preliminary data.</text>
</comment>